<evidence type="ECO:0000256" key="7">
    <source>
        <dbReference type="SAM" id="SignalP"/>
    </source>
</evidence>
<keyword evidence="2" id="KW-0805">Transcription regulation</keyword>
<feature type="domain" description="PAS" evidence="8">
    <location>
        <begin position="320"/>
        <end position="366"/>
    </location>
</feature>
<evidence type="ECO:0000313" key="11">
    <source>
        <dbReference type="Proteomes" id="UP000829720"/>
    </source>
</evidence>
<dbReference type="Pfam" id="PF23183">
    <property type="entry name" value="bHLH_NPAS4"/>
    <property type="match status" value="1"/>
</dbReference>
<evidence type="ECO:0000313" key="10">
    <source>
        <dbReference type="EMBL" id="KAI1896950.1"/>
    </source>
</evidence>
<evidence type="ECO:0000256" key="1">
    <source>
        <dbReference type="ARBA" id="ARBA00004123"/>
    </source>
</evidence>
<feature type="signal peptide" evidence="7">
    <location>
        <begin position="1"/>
        <end position="18"/>
    </location>
</feature>
<evidence type="ECO:0008006" key="12">
    <source>
        <dbReference type="Google" id="ProtNLM"/>
    </source>
</evidence>
<dbReference type="SMART" id="SM00091">
    <property type="entry name" value="PAS"/>
    <property type="match status" value="2"/>
</dbReference>
<dbReference type="Proteomes" id="UP000829720">
    <property type="component" value="Unassembled WGS sequence"/>
</dbReference>
<reference evidence="10" key="1">
    <citation type="submission" date="2021-01" db="EMBL/GenBank/DDBJ databases">
        <authorList>
            <person name="Zahm M."/>
            <person name="Roques C."/>
            <person name="Cabau C."/>
            <person name="Klopp C."/>
            <person name="Donnadieu C."/>
            <person name="Jouanno E."/>
            <person name="Lampietro C."/>
            <person name="Louis A."/>
            <person name="Herpin A."/>
            <person name="Echchiki A."/>
            <person name="Berthelot C."/>
            <person name="Parey E."/>
            <person name="Roest-Crollius H."/>
            <person name="Braasch I."/>
            <person name="Postlethwait J."/>
            <person name="Bobe J."/>
            <person name="Montfort J."/>
            <person name="Bouchez O."/>
            <person name="Begum T."/>
            <person name="Mejri S."/>
            <person name="Adams A."/>
            <person name="Chen W.-J."/>
            <person name="Guiguen Y."/>
        </authorList>
    </citation>
    <scope>NUCLEOTIDE SEQUENCE</scope>
    <source>
        <tissue evidence="10">Blood</tissue>
    </source>
</reference>
<keyword evidence="3" id="KW-0238">DNA-binding</keyword>
<evidence type="ECO:0000256" key="2">
    <source>
        <dbReference type="ARBA" id="ARBA00023015"/>
    </source>
</evidence>
<keyword evidence="7" id="KW-0732">Signal</keyword>
<dbReference type="Gene3D" id="3.30.450.20">
    <property type="entry name" value="PAS domain"/>
    <property type="match status" value="2"/>
</dbReference>
<dbReference type="CDD" id="cd00130">
    <property type="entry name" value="PAS"/>
    <property type="match status" value="2"/>
</dbReference>
<dbReference type="InterPro" id="IPR011598">
    <property type="entry name" value="bHLH_dom"/>
</dbReference>
<dbReference type="GO" id="GO:0000981">
    <property type="term" value="F:DNA-binding transcription factor activity, RNA polymerase II-specific"/>
    <property type="evidence" value="ECO:0007669"/>
    <property type="project" value="TreeGrafter"/>
</dbReference>
<proteinExistence type="predicted"/>
<dbReference type="EMBL" id="JAERUA010000008">
    <property type="protein sequence ID" value="KAI1896950.1"/>
    <property type="molecule type" value="Genomic_DNA"/>
</dbReference>
<comment type="subcellular location">
    <subcellularLocation>
        <location evidence="1">Nucleus</location>
    </subcellularLocation>
</comment>
<accession>A0A8T3DLH0</accession>
<keyword evidence="4" id="KW-0804">Transcription</keyword>
<name>A0A8T3DLH0_9TELE</name>
<dbReference type="PANTHER" id="PTHR23043:SF37">
    <property type="entry name" value="NPAS4 PROTEIN"/>
    <property type="match status" value="1"/>
</dbReference>
<dbReference type="InterPro" id="IPR000014">
    <property type="entry name" value="PAS"/>
</dbReference>
<dbReference type="PROSITE" id="PS50112">
    <property type="entry name" value="PAS"/>
    <property type="match status" value="2"/>
</dbReference>
<sequence>MTATLLGLCFHSMGLVWVSDTDCGKCTDQVFKQGYQVVVELNYKRRRKGSHCSENTSKCDSKGKMTVCCDSSPMSAKRGSSPSSSPSVTDTSVKKRKVSCKRFRSTKGASKARRDHINEEIRNMRHLLPIAAEDRERLSYLHSMAAICTYIRKSVLFQELHSGKGESSLPGYEAFLQALPGFIVTMTRQGKLIYVSENVTEYLGFTMVDLLQGDSFYDMIERKDVDSVKSQLEVNRMPEAEKEFVCRMHTSKSFRLRHSGSCTMLVRGRFKTIPQSPGACPDLGQAFVALCTPTVNRLKITDFHRYTEQFQSVHQLDMTLVHISESAQFYLGYSMEDIIGQSWYSLLYPEDLALGAEAHKVLLQVEEGTQVQMVLRLQCRDLSWKRLYIRAAKDCGKQTVTCTNYLISETEATFLMQKIYTDVHDPTSSSHLQKPAGPPLSHIHSRHGDSDVTGLKRQRLPSGPSGQPQNKARRLSDPDVSCMMKNEQVCDDSSLGDHKGVLSSTKTLTTTPPCSPASSCSPIPQEVAESDFLLDICGYTGDLLPLSEGLPTFFSFADPHCLPSGPDSSPKLGLSRL</sequence>
<dbReference type="PANTHER" id="PTHR23043">
    <property type="entry name" value="HYPOXIA-INDUCIBLE FACTOR 1 ALPHA"/>
    <property type="match status" value="1"/>
</dbReference>
<dbReference type="CDD" id="cd19697">
    <property type="entry name" value="bHLH-PAS_NPAS4_PASD10"/>
    <property type="match status" value="1"/>
</dbReference>
<gene>
    <name evidence="10" type="ORF">AGOR_G00100160</name>
</gene>
<protein>
    <recommendedName>
        <fullName evidence="12">Neuronal PAS domain-containing protein 4-like</fullName>
    </recommendedName>
</protein>
<evidence type="ECO:0000256" key="3">
    <source>
        <dbReference type="ARBA" id="ARBA00023125"/>
    </source>
</evidence>
<dbReference type="PROSITE" id="PS50888">
    <property type="entry name" value="BHLH"/>
    <property type="match status" value="1"/>
</dbReference>
<dbReference type="SUPFAM" id="SSF55785">
    <property type="entry name" value="PYP-like sensor domain (PAS domain)"/>
    <property type="match status" value="2"/>
</dbReference>
<feature type="domain" description="PAS" evidence="8">
    <location>
        <begin position="168"/>
        <end position="233"/>
    </location>
</feature>
<dbReference type="OrthoDB" id="9978016at2759"/>
<evidence type="ECO:0000256" key="4">
    <source>
        <dbReference type="ARBA" id="ARBA00023163"/>
    </source>
</evidence>
<dbReference type="GO" id="GO:0000977">
    <property type="term" value="F:RNA polymerase II transcription regulatory region sequence-specific DNA binding"/>
    <property type="evidence" value="ECO:0007669"/>
    <property type="project" value="TreeGrafter"/>
</dbReference>
<keyword evidence="11" id="KW-1185">Reference proteome</keyword>
<dbReference type="InterPro" id="IPR035965">
    <property type="entry name" value="PAS-like_dom_sf"/>
</dbReference>
<feature type="chain" id="PRO_5035732473" description="Neuronal PAS domain-containing protein 4-like" evidence="7">
    <location>
        <begin position="19"/>
        <end position="577"/>
    </location>
</feature>
<feature type="domain" description="BHLH" evidence="9">
    <location>
        <begin position="101"/>
        <end position="154"/>
    </location>
</feature>
<evidence type="ECO:0000259" key="8">
    <source>
        <dbReference type="PROSITE" id="PS50112"/>
    </source>
</evidence>
<dbReference type="Pfam" id="PF14598">
    <property type="entry name" value="PAS_11"/>
    <property type="match status" value="1"/>
</dbReference>
<organism evidence="10 11">
    <name type="scientific">Albula goreensis</name>
    <dbReference type="NCBI Taxonomy" id="1534307"/>
    <lineage>
        <taxon>Eukaryota</taxon>
        <taxon>Metazoa</taxon>
        <taxon>Chordata</taxon>
        <taxon>Craniata</taxon>
        <taxon>Vertebrata</taxon>
        <taxon>Euteleostomi</taxon>
        <taxon>Actinopterygii</taxon>
        <taxon>Neopterygii</taxon>
        <taxon>Teleostei</taxon>
        <taxon>Albuliformes</taxon>
        <taxon>Albulidae</taxon>
        <taxon>Albula</taxon>
    </lineage>
</organism>
<keyword evidence="5" id="KW-0539">Nucleus</keyword>
<evidence type="ECO:0000259" key="9">
    <source>
        <dbReference type="PROSITE" id="PS50888"/>
    </source>
</evidence>
<dbReference type="InterPro" id="IPR056192">
    <property type="entry name" value="bHLH_NPAS4"/>
</dbReference>
<evidence type="ECO:0000256" key="6">
    <source>
        <dbReference type="SAM" id="MobiDB-lite"/>
    </source>
</evidence>
<dbReference type="GO" id="GO:0005634">
    <property type="term" value="C:nucleus"/>
    <property type="evidence" value="ECO:0007669"/>
    <property type="project" value="UniProtKB-SubCell"/>
</dbReference>
<comment type="caution">
    <text evidence="10">The sequence shown here is derived from an EMBL/GenBank/DDBJ whole genome shotgun (WGS) entry which is preliminary data.</text>
</comment>
<feature type="region of interest" description="Disordered" evidence="6">
    <location>
        <begin position="425"/>
        <end position="477"/>
    </location>
</feature>
<feature type="region of interest" description="Disordered" evidence="6">
    <location>
        <begin position="73"/>
        <end position="97"/>
    </location>
</feature>
<dbReference type="AlphaFoldDB" id="A0A8T3DLH0"/>
<evidence type="ECO:0000256" key="5">
    <source>
        <dbReference type="ARBA" id="ARBA00023242"/>
    </source>
</evidence>
<dbReference type="GO" id="GO:0046983">
    <property type="term" value="F:protein dimerization activity"/>
    <property type="evidence" value="ECO:0007669"/>
    <property type="project" value="InterPro"/>
</dbReference>
<feature type="compositionally biased region" description="Low complexity" evidence="6">
    <location>
        <begin position="73"/>
        <end position="87"/>
    </location>
</feature>